<dbReference type="GO" id="GO:0000271">
    <property type="term" value="P:polysaccharide biosynthetic process"/>
    <property type="evidence" value="ECO:0007669"/>
    <property type="project" value="InterPro"/>
</dbReference>
<dbReference type="Proteomes" id="UP001300672">
    <property type="component" value="Chromosome"/>
</dbReference>
<dbReference type="InterPro" id="IPR007833">
    <property type="entry name" value="Capsule_polysaccharide_synth"/>
</dbReference>
<protein>
    <submittedName>
        <fullName evidence="1">Capsule biosynthesis protein</fullName>
    </submittedName>
</protein>
<gene>
    <name evidence="1" type="ORF">QJT80_13355</name>
</gene>
<sequence length="362" mass="40998">MNSDTIFGFGFTLWKQKYIQAFLGGETQIVNFVWTYTQAVNKGVNKNSNIINWGQRAIDEAYKTARQFDIPLGRVEDGFIRSVGLGSDLTPPLSLVVDKTGIYYDPTQPSDLESLLETYAFTDELIMRAANIRKMLLDNAVSKYNVGKKLVSKLVQNQAGQRIILIPGQVEDDASIQKGCVDIKTNAELIQQVRLTNPSAYLVYKPHPDVISGNRIGKVDRSITDQYCDLVLEDSSITDCLDIADEVHTMTSLVGFEGLLRQKKVVCYGIPFYANWGLTEDRHTVDRRTRRLTLDELVAATLILYPRYMNWETGAFTTPEFAIETLRKQIDALGGKPINKISWLHRQVRKMKHFYKGVFAKP</sequence>
<organism evidence="1">
    <name type="scientific">Candidatus Thiocaldithrix dubininis</name>
    <dbReference type="NCBI Taxonomy" id="3080823"/>
    <lineage>
        <taxon>Bacteria</taxon>
        <taxon>Pseudomonadati</taxon>
        <taxon>Pseudomonadota</taxon>
        <taxon>Gammaproteobacteria</taxon>
        <taxon>Thiotrichales</taxon>
        <taxon>Thiotrichaceae</taxon>
        <taxon>Candidatus Thiocaldithrix</taxon>
    </lineage>
</organism>
<dbReference type="KEGG" id="tdu:QJT80_13355"/>
<name>A0AA95H3R4_9GAMM</name>
<proteinExistence type="predicted"/>
<dbReference type="AlphaFoldDB" id="A0AA95H3R4"/>
<dbReference type="GO" id="GO:0015774">
    <property type="term" value="P:polysaccharide transport"/>
    <property type="evidence" value="ECO:0007669"/>
    <property type="project" value="InterPro"/>
</dbReference>
<evidence type="ECO:0000313" key="1">
    <source>
        <dbReference type="EMBL" id="WGZ90462.1"/>
    </source>
</evidence>
<dbReference type="CDD" id="cd16439">
    <property type="entry name" value="beta_Kdo_transferase_KpsC_2"/>
    <property type="match status" value="1"/>
</dbReference>
<reference evidence="1" key="2">
    <citation type="submission" date="2023-04" db="EMBL/GenBank/DDBJ databases">
        <authorList>
            <person name="Beletskiy A.V."/>
            <person name="Mardanov A.V."/>
            <person name="Ravin N.V."/>
        </authorList>
    </citation>
    <scope>NUCLEOTIDE SEQUENCE</scope>
    <source>
        <strain evidence="1">GKL-01</strain>
    </source>
</reference>
<dbReference type="Pfam" id="PF05159">
    <property type="entry name" value="Capsule_synth"/>
    <property type="match status" value="1"/>
</dbReference>
<dbReference type="EMBL" id="CP124755">
    <property type="protein sequence ID" value="WGZ90462.1"/>
    <property type="molecule type" value="Genomic_DNA"/>
</dbReference>
<reference evidence="1" key="1">
    <citation type="journal article" date="2023" name="Int. J. Mol. Sci.">
        <title>Metagenomics Revealed a New Genus 'Candidatus Thiocaldithrix dubininis' gen. nov., sp. nov. and a New Species 'Candidatus Thiothrix putei' sp. nov. in the Family Thiotrichaceae, Some Members of Which Have Traits of Both Na+- and H+-Motive Energetics.</title>
        <authorList>
            <person name="Ravin N.V."/>
            <person name="Muntyan M.S."/>
            <person name="Smolyakov D.D."/>
            <person name="Rudenko T.S."/>
            <person name="Beletsky A.V."/>
            <person name="Mardanov A.V."/>
            <person name="Grabovich M.Y."/>
        </authorList>
    </citation>
    <scope>NUCLEOTIDE SEQUENCE</scope>
    <source>
        <strain evidence="1">GKL-01</strain>
    </source>
</reference>
<accession>A0AA95H3R4</accession>